<dbReference type="PANTHER" id="PTHR33144">
    <property type="entry name" value="OS10G0409366 PROTEIN-RELATED"/>
    <property type="match status" value="1"/>
</dbReference>
<name>A0ABU6WI37_9FABA</name>
<reference evidence="2 3" key="1">
    <citation type="journal article" date="2023" name="Plants (Basel)">
        <title>Bridging the Gap: Combining Genomics and Transcriptomics Approaches to Understand Stylosanthes scabra, an Orphan Legume from the Brazilian Caatinga.</title>
        <authorList>
            <person name="Ferreira-Neto J.R.C."/>
            <person name="da Silva M.D."/>
            <person name="Binneck E."/>
            <person name="de Melo N.F."/>
            <person name="da Silva R.H."/>
            <person name="de Melo A.L.T.M."/>
            <person name="Pandolfi V."/>
            <person name="Bustamante F.O."/>
            <person name="Brasileiro-Vidal A.C."/>
            <person name="Benko-Iseppon A.M."/>
        </authorList>
    </citation>
    <scope>NUCLEOTIDE SEQUENCE [LARGE SCALE GENOMIC DNA]</scope>
    <source>
        <tissue evidence="2">Leaves</tissue>
    </source>
</reference>
<gene>
    <name evidence="2" type="ORF">PIB30_057205</name>
</gene>
<accession>A0ABU6WI37</accession>
<dbReference type="EMBL" id="JASCZI010181708">
    <property type="protein sequence ID" value="MED6185447.1"/>
    <property type="molecule type" value="Genomic_DNA"/>
</dbReference>
<sequence length="261" mass="30069">MEGSAEFSSVLPHDVLKNTHSTGSDPRQDPRKVRQFRPPRNEAKPAHSNRVAIPQVPAARDYFRPCTDMDDSDSGDPDYNPVPDEVDSWEDHIDTLFEREEAVNRDTEIIGKFTSLNGVKTPQNITARQVFSVPAGRRVVLPLNSSLQAIGEAGGMLSTVLGVMVIDFAAFPIHVRSWKHMPEYKKKEYDRQIKRYFHFEVEDEDAVKKIILAKLGKIWKDIRGRLFHKFYDETKSLDENVLHRCPRGINPDHWRAFLEYR</sequence>
<proteinExistence type="predicted"/>
<keyword evidence="3" id="KW-1185">Reference proteome</keyword>
<dbReference type="PANTHER" id="PTHR33144:SF25">
    <property type="entry name" value="DUF4216 DOMAIN-CONTAINING PROTEIN"/>
    <property type="match status" value="1"/>
</dbReference>
<feature type="region of interest" description="Disordered" evidence="1">
    <location>
        <begin position="1"/>
        <end position="58"/>
    </location>
</feature>
<evidence type="ECO:0000256" key="1">
    <source>
        <dbReference type="SAM" id="MobiDB-lite"/>
    </source>
</evidence>
<evidence type="ECO:0000313" key="2">
    <source>
        <dbReference type="EMBL" id="MED6185447.1"/>
    </source>
</evidence>
<evidence type="ECO:0000313" key="3">
    <source>
        <dbReference type="Proteomes" id="UP001341840"/>
    </source>
</evidence>
<comment type="caution">
    <text evidence="2">The sequence shown here is derived from an EMBL/GenBank/DDBJ whole genome shotgun (WGS) entry which is preliminary data.</text>
</comment>
<evidence type="ECO:0008006" key="4">
    <source>
        <dbReference type="Google" id="ProtNLM"/>
    </source>
</evidence>
<protein>
    <recommendedName>
        <fullName evidence="4">Transposase</fullName>
    </recommendedName>
</protein>
<dbReference type="Proteomes" id="UP001341840">
    <property type="component" value="Unassembled WGS sequence"/>
</dbReference>
<organism evidence="2 3">
    <name type="scientific">Stylosanthes scabra</name>
    <dbReference type="NCBI Taxonomy" id="79078"/>
    <lineage>
        <taxon>Eukaryota</taxon>
        <taxon>Viridiplantae</taxon>
        <taxon>Streptophyta</taxon>
        <taxon>Embryophyta</taxon>
        <taxon>Tracheophyta</taxon>
        <taxon>Spermatophyta</taxon>
        <taxon>Magnoliopsida</taxon>
        <taxon>eudicotyledons</taxon>
        <taxon>Gunneridae</taxon>
        <taxon>Pentapetalae</taxon>
        <taxon>rosids</taxon>
        <taxon>fabids</taxon>
        <taxon>Fabales</taxon>
        <taxon>Fabaceae</taxon>
        <taxon>Papilionoideae</taxon>
        <taxon>50 kb inversion clade</taxon>
        <taxon>dalbergioids sensu lato</taxon>
        <taxon>Dalbergieae</taxon>
        <taxon>Pterocarpus clade</taxon>
        <taxon>Stylosanthes</taxon>
    </lineage>
</organism>